<dbReference type="GO" id="GO:0016787">
    <property type="term" value="F:hydrolase activity"/>
    <property type="evidence" value="ECO:0007669"/>
    <property type="project" value="UniProtKB-KW"/>
</dbReference>
<dbReference type="SMART" id="SM00885">
    <property type="entry name" value="D5_N"/>
    <property type="match status" value="1"/>
</dbReference>
<dbReference type="PANTHER" id="PTHR35372">
    <property type="entry name" value="ATP BINDING PROTEIN-RELATED"/>
    <property type="match status" value="1"/>
</dbReference>
<dbReference type="InterPro" id="IPR045455">
    <property type="entry name" value="NrS-1_pol-like_helicase"/>
</dbReference>
<dbReference type="Gene3D" id="3.40.50.300">
    <property type="entry name" value="P-loop containing nucleotide triphosphate hydrolases"/>
    <property type="match status" value="1"/>
</dbReference>
<comment type="caution">
    <text evidence="5">The sequence shown here is derived from an EMBL/GenBank/DDBJ whole genome shotgun (WGS) entry which is preliminary data.</text>
</comment>
<dbReference type="Pfam" id="PF08706">
    <property type="entry name" value="D5_N"/>
    <property type="match status" value="1"/>
</dbReference>
<dbReference type="InterPro" id="IPR051620">
    <property type="entry name" value="ORF904-like_C"/>
</dbReference>
<dbReference type="InterPro" id="IPR006500">
    <property type="entry name" value="Helicase_put_C_phage/plasmid"/>
</dbReference>
<dbReference type="InterPro" id="IPR036388">
    <property type="entry name" value="WH-like_DNA-bd_sf"/>
</dbReference>
<keyword evidence="1" id="KW-0547">Nucleotide-binding</keyword>
<evidence type="ECO:0000256" key="2">
    <source>
        <dbReference type="ARBA" id="ARBA00022801"/>
    </source>
</evidence>
<dbReference type="PROSITE" id="PS51206">
    <property type="entry name" value="SF3_HELICASE_1"/>
    <property type="match status" value="1"/>
</dbReference>
<proteinExistence type="predicted"/>
<keyword evidence="6" id="KW-1185">Reference proteome</keyword>
<dbReference type="PANTHER" id="PTHR35372:SF2">
    <property type="entry name" value="SF3 HELICASE DOMAIN-CONTAINING PROTEIN"/>
    <property type="match status" value="1"/>
</dbReference>
<evidence type="ECO:0000259" key="4">
    <source>
        <dbReference type="PROSITE" id="PS51206"/>
    </source>
</evidence>
<accession>A0A927FK31</accession>
<protein>
    <recommendedName>
        <fullName evidence="4">SF3 helicase domain-containing protein</fullName>
    </recommendedName>
</protein>
<name>A0A927FK31_9BURK</name>
<dbReference type="Pfam" id="PF19263">
    <property type="entry name" value="DUF5906"/>
    <property type="match status" value="1"/>
</dbReference>
<keyword evidence="2" id="KW-0378">Hydrolase</keyword>
<dbReference type="EMBL" id="JACYFT010000012">
    <property type="protein sequence ID" value="MBD8052038.1"/>
    <property type="molecule type" value="Genomic_DNA"/>
</dbReference>
<dbReference type="RefSeq" id="WP_191820529.1">
    <property type="nucleotide sequence ID" value="NZ_JACYFT010000012.1"/>
</dbReference>
<evidence type="ECO:0000256" key="1">
    <source>
        <dbReference type="ARBA" id="ARBA00022741"/>
    </source>
</evidence>
<dbReference type="NCBIfam" id="TIGR01613">
    <property type="entry name" value="primase_Cterm"/>
    <property type="match status" value="1"/>
</dbReference>
<evidence type="ECO:0000256" key="3">
    <source>
        <dbReference type="ARBA" id="ARBA00022840"/>
    </source>
</evidence>
<dbReference type="InterPro" id="IPR014818">
    <property type="entry name" value="Phage/plasmid_primase_P4_C"/>
</dbReference>
<sequence length="654" mass="71456">MNNTISLEMIQSANELLCSTLCRMPKKAPAVRKAVQAALPFPVPTYLQSATSNIQLFSNPPAPSSQDVEIACAAIRSLAATGGVTEEAWSLGIVNTAKFTKDPQDAAQVWSSAYPAYNPTEVSRKLSQKEASNSGPTSCGQMAALNEACESACNICSYNGKVSSPIHAAQKYAANKGQIAVMASSIAPAANIADSSNFQPVPVLDPTDSGNAKWLLRYLQGSVRFVTKQNQWIIFVPGDGWSIKSDAQMLHLAELAMRDLGSVGMERMSPENLKRLSAHITKSLNATSLANAVTLLKGQPGVEIHTHELDANPMLLGLKNGQCMDLGTGMVFDMEPNHLVTKTVGCEFDPYAPCPQWQTFLLDVFQNDHDLIDYLQQWVGYCLTGSIAEQQILFAYGLGANGKSVLFSVLAEMFGTYAITAPVDTFMLNGNEGPKSYLLARLAGARFVLANETADGQRLAENTIKELTGGETIAAAHKYGHVFEYRPNFKIAIVGNHKPVIRGTDTGIWRRLHMLPFNRTFAPHEQDPNLVKKLKSELSGILNWAIKGAEAWQVNRRLKVPDTMRKEADVYRSESDIIGQWLSENCNVQVGEKESAAALYNDYGNWCRSNGHQVSNQTTFGRRLSERGFTKKSGAKVVWNGLALLQPTLPFFQS</sequence>
<dbReference type="InterPro" id="IPR027417">
    <property type="entry name" value="P-loop_NTPase"/>
</dbReference>
<dbReference type="Proteomes" id="UP000647424">
    <property type="component" value="Unassembled WGS sequence"/>
</dbReference>
<keyword evidence="3" id="KW-0067">ATP-binding</keyword>
<feature type="domain" description="SF3 helicase" evidence="4">
    <location>
        <begin position="370"/>
        <end position="530"/>
    </location>
</feature>
<dbReference type="Gene3D" id="1.10.10.10">
    <property type="entry name" value="Winged helix-like DNA-binding domain superfamily/Winged helix DNA-binding domain"/>
    <property type="match status" value="1"/>
</dbReference>
<evidence type="ECO:0000313" key="5">
    <source>
        <dbReference type="EMBL" id="MBD8052038.1"/>
    </source>
</evidence>
<dbReference type="InterPro" id="IPR014015">
    <property type="entry name" value="Helicase_SF3_DNA-vir"/>
</dbReference>
<evidence type="ECO:0000313" key="6">
    <source>
        <dbReference type="Proteomes" id="UP000647424"/>
    </source>
</evidence>
<dbReference type="GO" id="GO:0005524">
    <property type="term" value="F:ATP binding"/>
    <property type="evidence" value="ECO:0007669"/>
    <property type="project" value="UniProtKB-KW"/>
</dbReference>
<reference evidence="5 6" key="1">
    <citation type="submission" date="2020-09" db="EMBL/GenBank/DDBJ databases">
        <title>Genome seq and assembly of Limnohabitants sp.</title>
        <authorList>
            <person name="Chhetri G."/>
        </authorList>
    </citation>
    <scope>NUCLEOTIDE SEQUENCE [LARGE SCALE GENOMIC DNA]</scope>
    <source>
        <strain evidence="5 6">JUR4</strain>
    </source>
</reference>
<organism evidence="5 6">
    <name type="scientific">Limnohabitans radicicola</name>
    <dbReference type="NCBI Taxonomy" id="2771427"/>
    <lineage>
        <taxon>Bacteria</taxon>
        <taxon>Pseudomonadati</taxon>
        <taxon>Pseudomonadota</taxon>
        <taxon>Betaproteobacteria</taxon>
        <taxon>Burkholderiales</taxon>
        <taxon>Comamonadaceae</taxon>
        <taxon>Limnohabitans</taxon>
    </lineage>
</organism>
<gene>
    <name evidence="5" type="ORF">IC609_15985</name>
</gene>
<dbReference type="AlphaFoldDB" id="A0A927FK31"/>
<dbReference type="SUPFAM" id="SSF52540">
    <property type="entry name" value="P-loop containing nucleoside triphosphate hydrolases"/>
    <property type="match status" value="1"/>
</dbReference>